<dbReference type="SUPFAM" id="SSF54593">
    <property type="entry name" value="Glyoxalase/Bleomycin resistance protein/Dihydroxybiphenyl dioxygenase"/>
    <property type="match status" value="1"/>
</dbReference>
<dbReference type="RefSeq" id="WP_044834192.1">
    <property type="nucleotide sequence ID" value="NZ_CP059735.1"/>
</dbReference>
<dbReference type="PANTHER" id="PTHR36113">
    <property type="entry name" value="LYASE, PUTATIVE-RELATED-RELATED"/>
    <property type="match status" value="1"/>
</dbReference>
<keyword evidence="1" id="KW-0479">Metal-binding</keyword>
<organism evidence="3 4">
    <name type="scientific">Thalassomonas actiniarum</name>
    <dbReference type="NCBI Taxonomy" id="485447"/>
    <lineage>
        <taxon>Bacteria</taxon>
        <taxon>Pseudomonadati</taxon>
        <taxon>Pseudomonadota</taxon>
        <taxon>Gammaproteobacteria</taxon>
        <taxon>Alteromonadales</taxon>
        <taxon>Colwelliaceae</taxon>
        <taxon>Thalassomonas</taxon>
    </lineage>
</organism>
<dbReference type="AlphaFoldDB" id="A0AAF0C1A8"/>
<reference evidence="3 4" key="1">
    <citation type="journal article" date="2015" name="Genome Announc.">
        <title>Draft Genome Sequences of Marine Isolates of Thalassomonas viridans and Thalassomonas actiniarum.</title>
        <authorList>
            <person name="Olonade I."/>
            <person name="van Zyl L.J."/>
            <person name="Trindade M."/>
        </authorList>
    </citation>
    <scope>NUCLEOTIDE SEQUENCE [LARGE SCALE GENOMIC DNA]</scope>
    <source>
        <strain evidence="3 4">A5K-106</strain>
    </source>
</reference>
<dbReference type="PANTHER" id="PTHR36113:SF1">
    <property type="entry name" value="GLYOXALASE_BLEOMYCIN RESISTANCE PROTEIN_DIOXYGENASE"/>
    <property type="match status" value="1"/>
</dbReference>
<dbReference type="PROSITE" id="PS00934">
    <property type="entry name" value="GLYOXALASE_I_1"/>
    <property type="match status" value="1"/>
</dbReference>
<dbReference type="InterPro" id="IPR051332">
    <property type="entry name" value="Fosfomycin_Res_Enzymes"/>
</dbReference>
<dbReference type="KEGG" id="tact:SG35_026805"/>
<name>A0AAF0C1A8_9GAMM</name>
<dbReference type="CDD" id="cd06587">
    <property type="entry name" value="VOC"/>
    <property type="match status" value="1"/>
</dbReference>
<dbReference type="InterPro" id="IPR018146">
    <property type="entry name" value="Glyoxalase_1_CS"/>
</dbReference>
<dbReference type="EMBL" id="CP059735">
    <property type="protein sequence ID" value="WDD98796.1"/>
    <property type="molecule type" value="Genomic_DNA"/>
</dbReference>
<dbReference type="InterPro" id="IPR037523">
    <property type="entry name" value="VOC_core"/>
</dbReference>
<evidence type="ECO:0000313" key="3">
    <source>
        <dbReference type="EMBL" id="WDD98796.1"/>
    </source>
</evidence>
<dbReference type="Proteomes" id="UP000032568">
    <property type="component" value="Chromosome"/>
</dbReference>
<dbReference type="InterPro" id="IPR004360">
    <property type="entry name" value="Glyas_Fos-R_dOase_dom"/>
</dbReference>
<accession>A0AAF0C1A8</accession>
<protein>
    <submittedName>
        <fullName evidence="3">VOC family protein</fullName>
    </submittedName>
</protein>
<dbReference type="Gene3D" id="3.10.180.10">
    <property type="entry name" value="2,3-Dihydroxybiphenyl 1,2-Dioxygenase, domain 1"/>
    <property type="match status" value="1"/>
</dbReference>
<dbReference type="GO" id="GO:0004462">
    <property type="term" value="F:lactoylglutathione lyase activity"/>
    <property type="evidence" value="ECO:0007669"/>
    <property type="project" value="InterPro"/>
</dbReference>
<evidence type="ECO:0000259" key="2">
    <source>
        <dbReference type="PROSITE" id="PS51819"/>
    </source>
</evidence>
<dbReference type="InterPro" id="IPR029068">
    <property type="entry name" value="Glyas_Bleomycin-R_OHBP_Dase"/>
</dbReference>
<dbReference type="PROSITE" id="PS51819">
    <property type="entry name" value="VOC"/>
    <property type="match status" value="1"/>
</dbReference>
<dbReference type="GO" id="GO:0046872">
    <property type="term" value="F:metal ion binding"/>
    <property type="evidence" value="ECO:0007669"/>
    <property type="project" value="UniProtKB-KW"/>
</dbReference>
<evidence type="ECO:0000313" key="4">
    <source>
        <dbReference type="Proteomes" id="UP000032568"/>
    </source>
</evidence>
<sequence>MLAVNGIDHINLKVADLAKTCAFYHALFGFEELRDMPEVSGKIIGNKQAKLALYQVDGFEKYEKHGFSHVSFQVDNFEQALAACEKIQAPIKYNGILEWEKSRSLYILDPNGYEIELAEVWGGGL</sequence>
<evidence type="ECO:0000256" key="1">
    <source>
        <dbReference type="ARBA" id="ARBA00022723"/>
    </source>
</evidence>
<gene>
    <name evidence="3" type="ORF">SG35_026805</name>
</gene>
<proteinExistence type="predicted"/>
<feature type="domain" description="VOC" evidence="2">
    <location>
        <begin position="6"/>
        <end position="120"/>
    </location>
</feature>
<reference evidence="3 4" key="2">
    <citation type="journal article" date="2022" name="Mar. Drugs">
        <title>Bioassay-Guided Fractionation Leads to the Detection of Cholic Acid Generated by the Rare Thalassomonas sp.</title>
        <authorList>
            <person name="Pheiffer F."/>
            <person name="Schneider Y.K."/>
            <person name="Hansen E.H."/>
            <person name="Andersen J.H."/>
            <person name="Isaksson J."/>
            <person name="Busche T."/>
            <person name="R C."/>
            <person name="Kalinowski J."/>
            <person name="Zyl L.V."/>
            <person name="Trindade M."/>
        </authorList>
    </citation>
    <scope>NUCLEOTIDE SEQUENCE [LARGE SCALE GENOMIC DNA]</scope>
    <source>
        <strain evidence="3 4">A5K-106</strain>
    </source>
</reference>
<dbReference type="Pfam" id="PF00903">
    <property type="entry name" value="Glyoxalase"/>
    <property type="match status" value="1"/>
</dbReference>
<keyword evidence="4" id="KW-1185">Reference proteome</keyword>